<dbReference type="Proteomes" id="UP000002186">
    <property type="component" value="Chromosome"/>
</dbReference>
<gene>
    <name evidence="2" type="ordered locus">Tmz1t_0024</name>
</gene>
<feature type="region of interest" description="Disordered" evidence="1">
    <location>
        <begin position="1"/>
        <end position="51"/>
    </location>
</feature>
<dbReference type="AlphaFoldDB" id="C4ZID3"/>
<protein>
    <submittedName>
        <fullName evidence="2">Uncharacterized protein</fullName>
    </submittedName>
</protein>
<dbReference type="STRING" id="85643.Tmz1t_0024"/>
<dbReference type="HOGENOM" id="CLU_2686573_0_0_4"/>
<dbReference type="KEGG" id="tmz:Tmz1t_0024"/>
<name>C4ZID3_THASP</name>
<accession>C4ZID3</accession>
<feature type="compositionally biased region" description="Polar residues" evidence="1">
    <location>
        <begin position="21"/>
        <end position="34"/>
    </location>
</feature>
<keyword evidence="3" id="KW-1185">Reference proteome</keyword>
<dbReference type="OrthoDB" id="7015556at2"/>
<dbReference type="RefSeq" id="WP_012584182.1">
    <property type="nucleotide sequence ID" value="NC_011662.2"/>
</dbReference>
<sequence>MSKTAPKPPMTQQQRDHRSDQFNPNYGTSGTNPANGKVNGNRGQQLNPNRPAILMFGDREWIDHRHRAQFTRLQ</sequence>
<organism evidence="2 3">
    <name type="scientific">Thauera aminoaromatica</name>
    <dbReference type="NCBI Taxonomy" id="164330"/>
    <lineage>
        <taxon>Bacteria</taxon>
        <taxon>Pseudomonadati</taxon>
        <taxon>Pseudomonadota</taxon>
        <taxon>Betaproteobacteria</taxon>
        <taxon>Rhodocyclales</taxon>
        <taxon>Zoogloeaceae</taxon>
        <taxon>Thauera</taxon>
    </lineage>
</organism>
<evidence type="ECO:0000256" key="1">
    <source>
        <dbReference type="SAM" id="MobiDB-lite"/>
    </source>
</evidence>
<evidence type="ECO:0000313" key="2">
    <source>
        <dbReference type="EMBL" id="ACK52827.1"/>
    </source>
</evidence>
<evidence type="ECO:0000313" key="3">
    <source>
        <dbReference type="Proteomes" id="UP000002186"/>
    </source>
</evidence>
<reference evidence="2 3" key="2">
    <citation type="journal article" date="2012" name="Stand. Genomic Sci.">
        <title>Complete genome sequence of Thauera aminoaromatica strain MZ1T.</title>
        <authorList>
            <person name="Jiang K."/>
            <person name="Sanseverino J."/>
            <person name="Chauhan A."/>
            <person name="Lucas S."/>
            <person name="Copeland A."/>
            <person name="Lapidus A."/>
            <person name="Del Rio T.G."/>
            <person name="Dalin E."/>
            <person name="Tice H."/>
            <person name="Bruce D."/>
            <person name="Goodwin L."/>
            <person name="Pitluck S."/>
            <person name="Sims D."/>
            <person name="Brettin T."/>
            <person name="Detter J.C."/>
            <person name="Han C."/>
            <person name="Chang Y.J."/>
            <person name="Larimer F."/>
            <person name="Land M."/>
            <person name="Hauser L."/>
            <person name="Kyrpides N.C."/>
            <person name="Mikhailova N."/>
            <person name="Moser S."/>
            <person name="Jegier P."/>
            <person name="Close D."/>
            <person name="Debruyn J.M."/>
            <person name="Wang Y."/>
            <person name="Layton A.C."/>
            <person name="Allen M.S."/>
            <person name="Sayler G.S."/>
        </authorList>
    </citation>
    <scope>NUCLEOTIDE SEQUENCE [LARGE SCALE GENOMIC DNA]</scope>
    <source>
        <strain evidence="2 3">MZ1T</strain>
    </source>
</reference>
<dbReference type="EMBL" id="CP001281">
    <property type="protein sequence ID" value="ACK52827.1"/>
    <property type="molecule type" value="Genomic_DNA"/>
</dbReference>
<reference evidence="3" key="1">
    <citation type="submission" date="2009-05" db="EMBL/GenBank/DDBJ databases">
        <title>Complete sequence of chromosome of Thauera sp. MZ1T.</title>
        <authorList>
            <consortium name="US DOE Joint Genome Institute"/>
            <person name="Lucas S."/>
            <person name="Copeland A."/>
            <person name="Lapidus A."/>
            <person name="Glavina del Rio T."/>
            <person name="Dalin E."/>
            <person name="Tice H."/>
            <person name="Bruce D."/>
            <person name="Goodwin L."/>
            <person name="Pitluck S."/>
            <person name="Sims D."/>
            <person name="Brettin T."/>
            <person name="Detter J.C."/>
            <person name="Han C."/>
            <person name="Larimer F."/>
            <person name="Land M."/>
            <person name="Hauser L."/>
            <person name="Kyrpides N."/>
            <person name="Mikhailova N."/>
            <person name="Sayler G.S."/>
        </authorList>
    </citation>
    <scope>NUCLEOTIDE SEQUENCE [LARGE SCALE GENOMIC DNA]</scope>
    <source>
        <strain evidence="3">MZ1T</strain>
    </source>
</reference>
<proteinExistence type="predicted"/>